<keyword evidence="1" id="KW-0472">Membrane</keyword>
<evidence type="ECO:0000256" key="1">
    <source>
        <dbReference type="SAM" id="Phobius"/>
    </source>
</evidence>
<dbReference type="InterPro" id="IPR002110">
    <property type="entry name" value="Ankyrin_rpt"/>
</dbReference>
<name>A0A7N0U2Z6_KALFE</name>
<dbReference type="Proteomes" id="UP000594263">
    <property type="component" value="Unplaced"/>
</dbReference>
<dbReference type="PANTHER" id="PTHR24177">
    <property type="entry name" value="CASKIN"/>
    <property type="match status" value="1"/>
</dbReference>
<dbReference type="OMA" id="CICAQIS"/>
<evidence type="ECO:0000313" key="3">
    <source>
        <dbReference type="EnsemblPlants" id="Kaladp0053s0290.1.v1.1"/>
    </source>
</evidence>
<dbReference type="PANTHER" id="PTHR24177:SF304">
    <property type="entry name" value="ANKYRIN REPEAT-CONTAINING DOMAIN, PGG DOMAIN PROTEIN-RELATED"/>
    <property type="match status" value="1"/>
</dbReference>
<dbReference type="SMART" id="SM00248">
    <property type="entry name" value="ANK"/>
    <property type="match status" value="4"/>
</dbReference>
<dbReference type="EnsemblPlants" id="Kaladp0053s0290.1.v1.1">
    <property type="protein sequence ID" value="Kaladp0053s0290.1.v1.1"/>
    <property type="gene ID" value="Kaladp0053s0290.v1.1"/>
</dbReference>
<keyword evidence="1" id="KW-0812">Transmembrane</keyword>
<feature type="transmembrane region" description="Helical" evidence="1">
    <location>
        <begin position="560"/>
        <end position="584"/>
    </location>
</feature>
<dbReference type="AlphaFoldDB" id="A0A7N0U2Z6"/>
<dbReference type="SUPFAM" id="SSF48403">
    <property type="entry name" value="Ankyrin repeat"/>
    <property type="match status" value="1"/>
</dbReference>
<keyword evidence="1" id="KW-1133">Transmembrane helix</keyword>
<dbReference type="Gene3D" id="1.25.40.20">
    <property type="entry name" value="Ankyrin repeat-containing domain"/>
    <property type="match status" value="1"/>
</dbReference>
<evidence type="ECO:0000313" key="4">
    <source>
        <dbReference type="Proteomes" id="UP000594263"/>
    </source>
</evidence>
<proteinExistence type="predicted"/>
<sequence>MAEPHHRQEGDYNYVINYLPLHKAALNDDWEAAQLIFSQDDAAATTKITYYGETLLHIAVGTNTSHRFVHNLINLIASKDVTQLRTTDRVGNNALHFAAKTGNTRAARALVEIDLAITRTADQKGITALQFAAYYARKETLVYLLGVTQNVVGEDGTSPYLGVPGGDLITHTITAGFYDVALYLMKKYPNLAIERNRKGITAIQRLATKPKDFPSGTSEWFWEKFIYLCIPVDSRTDIELNLNSKGMASEPIKRSYRHGRNDLPFFTPPLRLHAFGCCSLHLLIWRFIRYAVPLVNRIGIAKLIHKQTDQLMKDICATVLNTRNYTSVWTVLGPATYKAAVNGIHELIEECLRCYPGLIWYKSEGSYLMFNAIKYRQVKVYNLVYQMTGHVALAASDVTDGENALHQVARIALPYRVNTVTGAALQMQRELQWFKEVEKFVQPAYRDILNKENKTPQRLFTEEHREMVEKGEKWMKDTSSSSMVVAALIFTVAFAAIFTVPGGPKDDGTPLLSKDRTFMLFAASDAIALFASATSVLMFLAILTSRFAEDDFLYALPKRLCIGLVSLFVSIAATMVAFSATLALVLRQELAWIALPVGLIACIPVIFFAMLQFPLLVELVISTYGPSIFHKQNSLVLY</sequence>
<reference evidence="3" key="1">
    <citation type="submission" date="2021-01" db="UniProtKB">
        <authorList>
            <consortium name="EnsemblPlants"/>
        </authorList>
    </citation>
    <scope>IDENTIFICATION</scope>
</reference>
<feature type="transmembrane region" description="Helical" evidence="1">
    <location>
        <begin position="483"/>
        <end position="500"/>
    </location>
</feature>
<dbReference type="GO" id="GO:0016020">
    <property type="term" value="C:membrane"/>
    <property type="evidence" value="ECO:0007669"/>
    <property type="project" value="TreeGrafter"/>
</dbReference>
<accession>A0A7N0U2Z6</accession>
<dbReference type="InterPro" id="IPR036770">
    <property type="entry name" value="Ankyrin_rpt-contain_sf"/>
</dbReference>
<feature type="transmembrane region" description="Helical" evidence="1">
    <location>
        <begin position="520"/>
        <end position="548"/>
    </location>
</feature>
<keyword evidence="4" id="KW-1185">Reference proteome</keyword>
<dbReference type="Pfam" id="PF12796">
    <property type="entry name" value="Ank_2"/>
    <property type="match status" value="1"/>
</dbReference>
<feature type="transmembrane region" description="Helical" evidence="1">
    <location>
        <begin position="590"/>
        <end position="611"/>
    </location>
</feature>
<dbReference type="Pfam" id="PF13962">
    <property type="entry name" value="PGG"/>
    <property type="match status" value="1"/>
</dbReference>
<dbReference type="InterPro" id="IPR026961">
    <property type="entry name" value="PGG_dom"/>
</dbReference>
<evidence type="ECO:0000259" key="2">
    <source>
        <dbReference type="Pfam" id="PF13962"/>
    </source>
</evidence>
<protein>
    <recommendedName>
        <fullName evidence="2">PGG domain-containing protein</fullName>
    </recommendedName>
</protein>
<dbReference type="Gramene" id="Kaladp0053s0290.1.v1.1">
    <property type="protein sequence ID" value="Kaladp0053s0290.1.v1.1"/>
    <property type="gene ID" value="Kaladp0053s0290.v1.1"/>
</dbReference>
<organism evidence="3 4">
    <name type="scientific">Kalanchoe fedtschenkoi</name>
    <name type="common">Lavender scallops</name>
    <name type="synonym">South American air plant</name>
    <dbReference type="NCBI Taxonomy" id="63787"/>
    <lineage>
        <taxon>Eukaryota</taxon>
        <taxon>Viridiplantae</taxon>
        <taxon>Streptophyta</taxon>
        <taxon>Embryophyta</taxon>
        <taxon>Tracheophyta</taxon>
        <taxon>Spermatophyta</taxon>
        <taxon>Magnoliopsida</taxon>
        <taxon>eudicotyledons</taxon>
        <taxon>Gunneridae</taxon>
        <taxon>Pentapetalae</taxon>
        <taxon>Saxifragales</taxon>
        <taxon>Crassulaceae</taxon>
        <taxon>Kalanchoe</taxon>
    </lineage>
</organism>
<feature type="domain" description="PGG" evidence="2">
    <location>
        <begin position="472"/>
        <end position="584"/>
    </location>
</feature>